<organism evidence="2 3">
    <name type="scientific">Hankyongella ginsenosidimutans</name>
    <dbReference type="NCBI Taxonomy" id="1763828"/>
    <lineage>
        <taxon>Bacteria</taxon>
        <taxon>Pseudomonadati</taxon>
        <taxon>Pseudomonadota</taxon>
        <taxon>Alphaproteobacteria</taxon>
        <taxon>Sphingomonadales</taxon>
        <taxon>Sphingomonadaceae</taxon>
        <taxon>Hankyongella</taxon>
    </lineage>
</organism>
<evidence type="ECO:0000313" key="2">
    <source>
        <dbReference type="EMBL" id="QCI80136.1"/>
    </source>
</evidence>
<gene>
    <name evidence="2" type="ORF">E6W36_13380</name>
</gene>
<dbReference type="AlphaFoldDB" id="A0A4D7CBS9"/>
<reference evidence="3" key="1">
    <citation type="submission" date="2019-04" db="EMBL/GenBank/DDBJ databases">
        <title>Complete genome sequence of Sphingomonas sp. W1-2-3.</title>
        <authorList>
            <person name="Im W.T."/>
        </authorList>
    </citation>
    <scope>NUCLEOTIDE SEQUENCE [LARGE SCALE GENOMIC DNA]</scope>
    <source>
        <strain evidence="3">W1-2-3</strain>
    </source>
</reference>
<feature type="region of interest" description="Disordered" evidence="1">
    <location>
        <begin position="82"/>
        <end position="122"/>
    </location>
</feature>
<dbReference type="EMBL" id="CP039704">
    <property type="protein sequence ID" value="QCI80136.1"/>
    <property type="molecule type" value="Genomic_DNA"/>
</dbReference>
<dbReference type="KEGG" id="hgn:E6W36_13380"/>
<proteinExistence type="predicted"/>
<accession>A0A4D7CBS9</accession>
<name>A0A4D7CBS9_9SPHN</name>
<feature type="compositionally biased region" description="Low complexity" evidence="1">
    <location>
        <begin position="89"/>
        <end position="110"/>
    </location>
</feature>
<evidence type="ECO:0000256" key="1">
    <source>
        <dbReference type="SAM" id="MobiDB-lite"/>
    </source>
</evidence>
<protein>
    <submittedName>
        <fullName evidence="2">Accessory factor UbiK family protein</fullName>
    </submittedName>
</protein>
<dbReference type="Proteomes" id="UP000298714">
    <property type="component" value="Chromosome"/>
</dbReference>
<evidence type="ECO:0000313" key="3">
    <source>
        <dbReference type="Proteomes" id="UP000298714"/>
    </source>
</evidence>
<keyword evidence="3" id="KW-1185">Reference proteome</keyword>
<dbReference type="Pfam" id="PF04380">
    <property type="entry name" value="BMFP"/>
    <property type="match status" value="1"/>
</dbReference>
<sequence length="122" mass="13185">MYSMPGENRFFDDFSRLATGAAGAMAGLGREVETLMRQQFERFLAGADLVRRDEFDAVKAMAERARSESEQLASRVAELESRLASAGPAAARTTKTDAAATSAKPAPSRAAARRRQSNCLNI</sequence>
<dbReference type="InterPro" id="IPR007475">
    <property type="entry name" value="UbiK"/>
</dbReference>